<keyword evidence="6" id="KW-0539">Nucleus</keyword>
<dbReference type="GO" id="GO:0048830">
    <property type="term" value="P:adventitious root development"/>
    <property type="evidence" value="ECO:0007669"/>
    <property type="project" value="InterPro"/>
</dbReference>
<evidence type="ECO:0000256" key="4">
    <source>
        <dbReference type="ARBA" id="ARBA00023155"/>
    </source>
</evidence>
<evidence type="ECO:0000256" key="6">
    <source>
        <dbReference type="ARBA" id="ARBA00023242"/>
    </source>
</evidence>
<keyword evidence="2" id="KW-0805">Transcription regulation</keyword>
<evidence type="ECO:0000256" key="3">
    <source>
        <dbReference type="ARBA" id="ARBA00023125"/>
    </source>
</evidence>
<dbReference type="EMBL" id="JARYMX010000005">
    <property type="protein sequence ID" value="KAJ9547359.1"/>
    <property type="molecule type" value="Genomic_DNA"/>
</dbReference>
<dbReference type="PANTHER" id="PTHR46998:SF2">
    <property type="entry name" value="WUSCHEL-RELATED HOMEOBOX 11"/>
    <property type="match status" value="1"/>
</dbReference>
<keyword evidence="1" id="KW-0217">Developmental protein</keyword>
<dbReference type="Proteomes" id="UP001172457">
    <property type="component" value="Chromosome 5"/>
</dbReference>
<reference evidence="8" key="1">
    <citation type="submission" date="2023-03" db="EMBL/GenBank/DDBJ databases">
        <title>Chromosome-scale reference genome and RAD-based genetic map of yellow starthistle (Centaurea solstitialis) reveal putative structural variation and QTLs associated with invader traits.</title>
        <authorList>
            <person name="Reatini B."/>
            <person name="Cang F.A."/>
            <person name="Jiang Q."/>
            <person name="Mckibben M.T.W."/>
            <person name="Barker M.S."/>
            <person name="Rieseberg L.H."/>
            <person name="Dlugosch K.M."/>
        </authorList>
    </citation>
    <scope>NUCLEOTIDE SEQUENCE</scope>
    <source>
        <strain evidence="8">CAN-66</strain>
        <tissue evidence="8">Leaf</tissue>
    </source>
</reference>
<gene>
    <name evidence="8" type="ORF">OSB04_019902</name>
</gene>
<keyword evidence="9" id="KW-1185">Reference proteome</keyword>
<proteinExistence type="inferred from homology"/>
<name>A0AA38SSV2_9ASTR</name>
<keyword evidence="4" id="KW-0371">Homeobox</keyword>
<sequence>MASSFQHLDASKVHYHEYGVITVFINGVPTEVESGPFNMKALFGEELMLVHSSGVAVPLNEYGVCTIGLQHGESYFLVSKFC</sequence>
<evidence type="ECO:0000313" key="8">
    <source>
        <dbReference type="EMBL" id="KAJ9547359.1"/>
    </source>
</evidence>
<keyword evidence="3" id="KW-0238">DNA-binding</keyword>
<dbReference type="GO" id="GO:0003700">
    <property type="term" value="F:DNA-binding transcription factor activity"/>
    <property type="evidence" value="ECO:0007669"/>
    <property type="project" value="InterPro"/>
</dbReference>
<organism evidence="8 9">
    <name type="scientific">Centaurea solstitialis</name>
    <name type="common">yellow star-thistle</name>
    <dbReference type="NCBI Taxonomy" id="347529"/>
    <lineage>
        <taxon>Eukaryota</taxon>
        <taxon>Viridiplantae</taxon>
        <taxon>Streptophyta</taxon>
        <taxon>Embryophyta</taxon>
        <taxon>Tracheophyta</taxon>
        <taxon>Spermatophyta</taxon>
        <taxon>Magnoliopsida</taxon>
        <taxon>eudicotyledons</taxon>
        <taxon>Gunneridae</taxon>
        <taxon>Pentapetalae</taxon>
        <taxon>asterids</taxon>
        <taxon>campanulids</taxon>
        <taxon>Asterales</taxon>
        <taxon>Asteraceae</taxon>
        <taxon>Carduoideae</taxon>
        <taxon>Cardueae</taxon>
        <taxon>Centaureinae</taxon>
        <taxon>Centaurea</taxon>
    </lineage>
</organism>
<evidence type="ECO:0000256" key="1">
    <source>
        <dbReference type="ARBA" id="ARBA00022473"/>
    </source>
</evidence>
<comment type="similarity">
    <text evidence="7">Belongs to the WUS homeobox family.</text>
</comment>
<evidence type="ECO:0000256" key="7">
    <source>
        <dbReference type="ARBA" id="ARBA00024040"/>
    </source>
</evidence>
<dbReference type="GO" id="GO:0003677">
    <property type="term" value="F:DNA binding"/>
    <property type="evidence" value="ECO:0007669"/>
    <property type="project" value="UniProtKB-KW"/>
</dbReference>
<evidence type="ECO:0000256" key="2">
    <source>
        <dbReference type="ARBA" id="ARBA00023015"/>
    </source>
</evidence>
<accession>A0AA38SSV2</accession>
<protein>
    <submittedName>
        <fullName evidence="8">Uncharacterized protein</fullName>
    </submittedName>
</protein>
<dbReference type="InterPro" id="IPR044558">
    <property type="entry name" value="WOX11-like"/>
</dbReference>
<keyword evidence="5" id="KW-0804">Transcription</keyword>
<dbReference type="PANTHER" id="PTHR46998">
    <property type="entry name" value="WUSCHEL-RELATED HOMEOBOX 11"/>
    <property type="match status" value="1"/>
</dbReference>
<evidence type="ECO:0000256" key="5">
    <source>
        <dbReference type="ARBA" id="ARBA00023163"/>
    </source>
</evidence>
<evidence type="ECO:0000313" key="9">
    <source>
        <dbReference type="Proteomes" id="UP001172457"/>
    </source>
</evidence>
<comment type="caution">
    <text evidence="8">The sequence shown here is derived from an EMBL/GenBank/DDBJ whole genome shotgun (WGS) entry which is preliminary data.</text>
</comment>
<dbReference type="AlphaFoldDB" id="A0AA38SSV2"/>